<dbReference type="CDD" id="cd17502">
    <property type="entry name" value="MFS_Azr1_MDR_like"/>
    <property type="match status" value="1"/>
</dbReference>
<evidence type="ECO:0000313" key="10">
    <source>
        <dbReference type="Proteomes" id="UP000256645"/>
    </source>
</evidence>
<protein>
    <submittedName>
        <fullName evidence="9">Putative HC-toxin efflux carrier TOXA</fullName>
    </submittedName>
</protein>
<evidence type="ECO:0000256" key="5">
    <source>
        <dbReference type="ARBA" id="ARBA00023136"/>
    </source>
</evidence>
<feature type="transmembrane region" description="Helical" evidence="7">
    <location>
        <begin position="366"/>
        <end position="387"/>
    </location>
</feature>
<feature type="transmembrane region" description="Helical" evidence="7">
    <location>
        <begin position="292"/>
        <end position="309"/>
    </location>
</feature>
<dbReference type="InterPro" id="IPR020846">
    <property type="entry name" value="MFS_dom"/>
</dbReference>
<feature type="transmembrane region" description="Helical" evidence="7">
    <location>
        <begin position="532"/>
        <end position="552"/>
    </location>
</feature>
<dbReference type="Pfam" id="PF07690">
    <property type="entry name" value="MFS_1"/>
    <property type="match status" value="1"/>
</dbReference>
<dbReference type="PANTHER" id="PTHR23501:SF193">
    <property type="entry name" value="MULTIDRUG TRANSPORTER, PUTATIVE (AFU_ORTHOLOGUE AFUA_8G00940)-RELATED"/>
    <property type="match status" value="1"/>
</dbReference>
<feature type="transmembrane region" description="Helical" evidence="7">
    <location>
        <begin position="423"/>
        <end position="445"/>
    </location>
</feature>
<dbReference type="EMBL" id="PDLM01000012">
    <property type="protein sequence ID" value="RDW65075.1"/>
    <property type="molecule type" value="Genomic_DNA"/>
</dbReference>
<keyword evidence="4 7" id="KW-1133">Transmembrane helix</keyword>
<evidence type="ECO:0000256" key="6">
    <source>
        <dbReference type="SAM" id="MobiDB-lite"/>
    </source>
</evidence>
<dbReference type="Gene3D" id="1.20.1720.10">
    <property type="entry name" value="Multidrug resistance protein D"/>
    <property type="match status" value="1"/>
</dbReference>
<dbReference type="PROSITE" id="PS50850">
    <property type="entry name" value="MFS"/>
    <property type="match status" value="1"/>
</dbReference>
<evidence type="ECO:0000256" key="4">
    <source>
        <dbReference type="ARBA" id="ARBA00022989"/>
    </source>
</evidence>
<feature type="region of interest" description="Disordered" evidence="6">
    <location>
        <begin position="1"/>
        <end position="37"/>
    </location>
</feature>
<feature type="transmembrane region" description="Helical" evidence="7">
    <location>
        <begin position="189"/>
        <end position="211"/>
    </location>
</feature>
<accession>A0A3D8QTG6</accession>
<evidence type="ECO:0000256" key="1">
    <source>
        <dbReference type="ARBA" id="ARBA00004141"/>
    </source>
</evidence>
<comment type="subcellular location">
    <subcellularLocation>
        <location evidence="1">Membrane</location>
        <topology evidence="1">Multi-pass membrane protein</topology>
    </subcellularLocation>
</comment>
<keyword evidence="10" id="KW-1185">Reference proteome</keyword>
<dbReference type="InterPro" id="IPR011701">
    <property type="entry name" value="MFS"/>
</dbReference>
<keyword evidence="3 7" id="KW-0812">Transmembrane</keyword>
<dbReference type="AlphaFoldDB" id="A0A3D8QTG6"/>
<dbReference type="OrthoDB" id="10021397at2759"/>
<dbReference type="Gene3D" id="1.20.1250.20">
    <property type="entry name" value="MFS general substrate transporter like domains"/>
    <property type="match status" value="1"/>
</dbReference>
<feature type="transmembrane region" description="Helical" evidence="7">
    <location>
        <begin position="393"/>
        <end position="411"/>
    </location>
</feature>
<feature type="domain" description="Major facilitator superfamily (MFS) profile" evidence="8">
    <location>
        <begin position="63"/>
        <end position="563"/>
    </location>
</feature>
<comment type="similarity">
    <text evidence="2">Belongs to the major facilitator superfamily. TCR/Tet family.</text>
</comment>
<feature type="transmembrane region" description="Helical" evidence="7">
    <location>
        <begin position="329"/>
        <end position="354"/>
    </location>
</feature>
<evidence type="ECO:0000313" key="9">
    <source>
        <dbReference type="EMBL" id="RDW65075.1"/>
    </source>
</evidence>
<comment type="caution">
    <text evidence="9">The sequence shown here is derived from an EMBL/GenBank/DDBJ whole genome shotgun (WGS) entry which is preliminary data.</text>
</comment>
<evidence type="ECO:0000256" key="3">
    <source>
        <dbReference type="ARBA" id="ARBA00022692"/>
    </source>
</evidence>
<dbReference type="PANTHER" id="PTHR23501">
    <property type="entry name" value="MAJOR FACILITATOR SUPERFAMILY"/>
    <property type="match status" value="1"/>
</dbReference>
<organism evidence="9 10">
    <name type="scientific">Coleophoma cylindrospora</name>
    <dbReference type="NCBI Taxonomy" id="1849047"/>
    <lineage>
        <taxon>Eukaryota</taxon>
        <taxon>Fungi</taxon>
        <taxon>Dikarya</taxon>
        <taxon>Ascomycota</taxon>
        <taxon>Pezizomycotina</taxon>
        <taxon>Leotiomycetes</taxon>
        <taxon>Helotiales</taxon>
        <taxon>Dermateaceae</taxon>
        <taxon>Coleophoma</taxon>
    </lineage>
</organism>
<name>A0A3D8QTG6_9HELO</name>
<dbReference type="GO" id="GO:0022857">
    <property type="term" value="F:transmembrane transporter activity"/>
    <property type="evidence" value="ECO:0007669"/>
    <property type="project" value="InterPro"/>
</dbReference>
<feature type="transmembrane region" description="Helical" evidence="7">
    <location>
        <begin position="160"/>
        <end position="183"/>
    </location>
</feature>
<reference evidence="9 10" key="1">
    <citation type="journal article" date="2018" name="IMA Fungus">
        <title>IMA Genome-F 9: Draft genome sequence of Annulohypoxylon stygium, Aspergillus mulundensis, Berkeleyomyces basicola (syn. Thielaviopsis basicola), Ceratocystis smalleyi, two Cercospora beticola strains, Coleophoma cylindrospora, Fusarium fracticaudum, Phialophora cf. hyalina, and Morchella septimelata.</title>
        <authorList>
            <person name="Wingfield B.D."/>
            <person name="Bills G.F."/>
            <person name="Dong Y."/>
            <person name="Huang W."/>
            <person name="Nel W.J."/>
            <person name="Swalarsk-Parry B.S."/>
            <person name="Vaghefi N."/>
            <person name="Wilken P.M."/>
            <person name="An Z."/>
            <person name="de Beer Z.W."/>
            <person name="De Vos L."/>
            <person name="Chen L."/>
            <person name="Duong T.A."/>
            <person name="Gao Y."/>
            <person name="Hammerbacher A."/>
            <person name="Kikkert J.R."/>
            <person name="Li Y."/>
            <person name="Li H."/>
            <person name="Li K."/>
            <person name="Li Q."/>
            <person name="Liu X."/>
            <person name="Ma X."/>
            <person name="Naidoo K."/>
            <person name="Pethybridge S.J."/>
            <person name="Sun J."/>
            <person name="Steenkamp E.T."/>
            <person name="van der Nest M.A."/>
            <person name="van Wyk S."/>
            <person name="Wingfield M.J."/>
            <person name="Xiong C."/>
            <person name="Yue Q."/>
            <person name="Zhang X."/>
        </authorList>
    </citation>
    <scope>NUCLEOTIDE SEQUENCE [LARGE SCALE GENOMIC DNA]</scope>
    <source>
        <strain evidence="9 10">BP6252</strain>
    </source>
</reference>
<dbReference type="SUPFAM" id="SSF103473">
    <property type="entry name" value="MFS general substrate transporter"/>
    <property type="match status" value="1"/>
</dbReference>
<gene>
    <name evidence="9" type="ORF">BP6252_10726</name>
</gene>
<keyword evidence="5 7" id="KW-0472">Membrane</keyword>
<feature type="transmembrane region" description="Helical" evidence="7">
    <location>
        <begin position="60"/>
        <end position="82"/>
    </location>
</feature>
<dbReference type="InterPro" id="IPR036259">
    <property type="entry name" value="MFS_trans_sf"/>
</dbReference>
<feature type="transmembrane region" description="Helical" evidence="7">
    <location>
        <begin position="259"/>
        <end position="280"/>
    </location>
</feature>
<feature type="transmembrane region" description="Helical" evidence="7">
    <location>
        <begin position="218"/>
        <end position="239"/>
    </location>
</feature>
<feature type="transmembrane region" description="Helical" evidence="7">
    <location>
        <begin position="129"/>
        <end position="148"/>
    </location>
</feature>
<evidence type="ECO:0000259" key="8">
    <source>
        <dbReference type="PROSITE" id="PS50850"/>
    </source>
</evidence>
<sequence length="563" mass="60298">MSSSLLAEDQSSQPEMENKERELSNPESETSQEKPDHVPENIAVAPPAAPEQQWISGLKLLPIMVAITLGVFLMLLDTSIMVTASTPALSASQFHSLPDVGWYGAAYQLACAVFQPLTGKFYYNFDTKWTFMAFMAVFELGSLLCGVATSSKMLIVGRAIAGLGSSGIMNGSYTIIACCVPMAKRPTLIGFLGGFAQFGLVIGPLIGGALTQYTTWRWCFYINLPVGGLLAALLVFSRVPEPMPKAPFMSALRTLLPKIDLIGFGLFAPAAVQLLLALQYGGNTYAWKSSQIIGLFCGAGVTFLLFLGWEHHKGDQSMIAFSMVRKQTVWSSCVMYGFFMGQLVCISYYLPIYFQGVKGASPTMSGVYILPVVISHVITGLFSGMLIGKVGYYLPFVIVGAAFVAIGNGLLSTLLPATSTGKWIGYQIIAGVGRGLALQVPVISVQNTVAPAQVPNAMAILMFSQAFAGALLLSICDTIFTNSLKTFIPRYAPAVNPQTIINAGATGFWALVSGEQRAGVLVAYSKSVDRVMYLMAGSAVGAFAAGWFMGFVDIRRKNQVSKA</sequence>
<feature type="transmembrane region" description="Helical" evidence="7">
    <location>
        <begin position="457"/>
        <end position="480"/>
    </location>
</feature>
<dbReference type="GO" id="GO:0005886">
    <property type="term" value="C:plasma membrane"/>
    <property type="evidence" value="ECO:0007669"/>
    <property type="project" value="TreeGrafter"/>
</dbReference>
<evidence type="ECO:0000256" key="7">
    <source>
        <dbReference type="SAM" id="Phobius"/>
    </source>
</evidence>
<proteinExistence type="inferred from homology"/>
<dbReference type="Proteomes" id="UP000256645">
    <property type="component" value="Unassembled WGS sequence"/>
</dbReference>
<feature type="compositionally biased region" description="Polar residues" evidence="6">
    <location>
        <begin position="1"/>
        <end position="15"/>
    </location>
</feature>
<evidence type="ECO:0000256" key="2">
    <source>
        <dbReference type="ARBA" id="ARBA00007520"/>
    </source>
</evidence>